<sequence length="739" mass="82316">MGATAGGLNAAACRFVIPRLASAAIQRVKAIIPVKPAKPVRPAPVEPWTTRMSLAAKYRPQTFGDVWGQPTVVRVLSSLIQRRVGASILLHGAVGSGKTTMARIYGRGLNCSAPSADGSPCLSCQHCAASDKEIGFYEYDVPARGGTWHAIDNWLRTDERNPRNSKGFVVYFLDEAHRLEREAAEGLLKRIEDEDETRRQVFVFATTEPGRLSAALRSRLIELEVRPLDLETSVRFVSQVARDAEIAFDPAVVRLLAGLKNGHPRNLLFGLEQLQSLGNITLAEARRHFDVDHLEVLRNYVAAVADMDFGEALSILNAWNEEGRDKVSFVHALLLSTYFNDILRRPLQANPLLDSLTAGERAHLLAPFLKLFGATSPVDLRPYWLEMMRFWRTSQQAPDEEAALLLFADFHILLAELAERKSEAVERAAVSSQSENSISPLAKPPVLKQVNGPGHGFITQADVARVINYASYLPQLHGVWFNSRVKLGPILRNDINESEARKLHEQFWIEFEDRVDVSANPSFARLSVAEREDGGFVSYSALHIPAAGGAEILQELRTWARNWRSRTQDAELVFEFDVKLETAPPKIAKFHWGSALLLCGGMAGNLRDQDSDGSERDLRDLIGLPRTKKMRRDPSRLQCDPIVTASGGLSEAAIELASRLSMAPISAFDAKAWGHLRDGWEIEEYRDRRVETARRAQALRIAELAGATPEDLALIQASWEGPLYRPRQWRGWWQTGRGV</sequence>
<dbReference type="PANTHER" id="PTHR11669:SF0">
    <property type="entry name" value="PROTEIN STICHEL-LIKE 2"/>
    <property type="match status" value="1"/>
</dbReference>
<protein>
    <recommendedName>
        <fullName evidence="1">AAA+ ATPase domain-containing protein</fullName>
    </recommendedName>
</protein>
<evidence type="ECO:0000313" key="2">
    <source>
        <dbReference type="EMBL" id="AVO47083.1"/>
    </source>
</evidence>
<feature type="domain" description="AAA+ ATPase" evidence="1">
    <location>
        <begin position="84"/>
        <end position="228"/>
    </location>
</feature>
<dbReference type="KEGG" id="phr:C6569_19640"/>
<dbReference type="AlphaFoldDB" id="A0A2S0NGQ4"/>
<dbReference type="SMART" id="SM00382">
    <property type="entry name" value="AAA"/>
    <property type="match status" value="1"/>
</dbReference>
<dbReference type="Pfam" id="PF13177">
    <property type="entry name" value="DNA_pol3_delta2"/>
    <property type="match status" value="1"/>
</dbReference>
<evidence type="ECO:0000313" key="3">
    <source>
        <dbReference type="Proteomes" id="UP000237889"/>
    </source>
</evidence>
<dbReference type="PANTHER" id="PTHR11669">
    <property type="entry name" value="REPLICATION FACTOR C / DNA POLYMERASE III GAMMA-TAU SUBUNIT"/>
    <property type="match status" value="1"/>
</dbReference>
<keyword evidence="3" id="KW-1185">Reference proteome</keyword>
<dbReference type="CDD" id="cd00009">
    <property type="entry name" value="AAA"/>
    <property type="match status" value="1"/>
</dbReference>
<dbReference type="InterPro" id="IPR027417">
    <property type="entry name" value="P-loop_NTPase"/>
</dbReference>
<dbReference type="InterPro" id="IPR050238">
    <property type="entry name" value="DNA_Rep/Repair_Clamp_Loader"/>
</dbReference>
<dbReference type="Gene3D" id="3.40.50.300">
    <property type="entry name" value="P-loop containing nucleotide triphosphate hydrolases"/>
    <property type="match status" value="1"/>
</dbReference>
<organism evidence="2 3">
    <name type="scientific">Phreatobacter cathodiphilus</name>
    <dbReference type="NCBI Taxonomy" id="1868589"/>
    <lineage>
        <taxon>Bacteria</taxon>
        <taxon>Pseudomonadati</taxon>
        <taxon>Pseudomonadota</taxon>
        <taxon>Alphaproteobacteria</taxon>
        <taxon>Hyphomicrobiales</taxon>
        <taxon>Phreatobacteraceae</taxon>
        <taxon>Phreatobacter</taxon>
    </lineage>
</organism>
<evidence type="ECO:0000259" key="1">
    <source>
        <dbReference type="SMART" id="SM00382"/>
    </source>
</evidence>
<gene>
    <name evidence="2" type="ORF">C6569_19640</name>
</gene>
<proteinExistence type="predicted"/>
<name>A0A2S0NGQ4_9HYPH</name>
<accession>A0A2S0NGQ4</accession>
<dbReference type="Proteomes" id="UP000237889">
    <property type="component" value="Chromosome"/>
</dbReference>
<dbReference type="GO" id="GO:0006261">
    <property type="term" value="P:DNA-templated DNA replication"/>
    <property type="evidence" value="ECO:0007669"/>
    <property type="project" value="TreeGrafter"/>
</dbReference>
<dbReference type="EMBL" id="CP027668">
    <property type="protein sequence ID" value="AVO47083.1"/>
    <property type="molecule type" value="Genomic_DNA"/>
</dbReference>
<reference evidence="2 3" key="1">
    <citation type="submission" date="2018-03" db="EMBL/GenBank/DDBJ databases">
        <title>Genome sequencing of Phreatobacter sp.</title>
        <authorList>
            <person name="Kim S.-J."/>
            <person name="Heo J."/>
            <person name="Kwon S.-W."/>
        </authorList>
    </citation>
    <scope>NUCLEOTIDE SEQUENCE [LARGE SCALE GENOMIC DNA]</scope>
    <source>
        <strain evidence="2 3">S-12</strain>
    </source>
</reference>
<dbReference type="InterPro" id="IPR003593">
    <property type="entry name" value="AAA+_ATPase"/>
</dbReference>
<dbReference type="SUPFAM" id="SSF52540">
    <property type="entry name" value="P-loop containing nucleoside triphosphate hydrolases"/>
    <property type="match status" value="1"/>
</dbReference>